<name>A0A9P5X4L9_9AGAR</name>
<evidence type="ECO:0000313" key="2">
    <source>
        <dbReference type="Proteomes" id="UP000807342"/>
    </source>
</evidence>
<reference evidence="1" key="1">
    <citation type="submission" date="2020-11" db="EMBL/GenBank/DDBJ databases">
        <authorList>
            <consortium name="DOE Joint Genome Institute"/>
            <person name="Ahrendt S."/>
            <person name="Riley R."/>
            <person name="Andreopoulos W."/>
            <person name="Labutti K."/>
            <person name="Pangilinan J."/>
            <person name="Ruiz-Duenas F.J."/>
            <person name="Barrasa J.M."/>
            <person name="Sanchez-Garcia M."/>
            <person name="Camarero S."/>
            <person name="Miyauchi S."/>
            <person name="Serrano A."/>
            <person name="Linde D."/>
            <person name="Babiker R."/>
            <person name="Drula E."/>
            <person name="Ayuso-Fernandez I."/>
            <person name="Pacheco R."/>
            <person name="Padilla G."/>
            <person name="Ferreira P."/>
            <person name="Barriuso J."/>
            <person name="Kellner H."/>
            <person name="Castanera R."/>
            <person name="Alfaro M."/>
            <person name="Ramirez L."/>
            <person name="Pisabarro A.G."/>
            <person name="Kuo A."/>
            <person name="Tritt A."/>
            <person name="Lipzen A."/>
            <person name="He G."/>
            <person name="Yan M."/>
            <person name="Ng V."/>
            <person name="Cullen D."/>
            <person name="Martin F."/>
            <person name="Rosso M.-N."/>
            <person name="Henrissat B."/>
            <person name="Hibbett D."/>
            <person name="Martinez A.T."/>
            <person name="Grigoriev I.V."/>
        </authorList>
    </citation>
    <scope>NUCLEOTIDE SEQUENCE</scope>
    <source>
        <strain evidence="1">MF-IS2</strain>
    </source>
</reference>
<protein>
    <submittedName>
        <fullName evidence="1">Uncharacterized protein</fullName>
    </submittedName>
</protein>
<dbReference type="Proteomes" id="UP000807342">
    <property type="component" value="Unassembled WGS sequence"/>
</dbReference>
<keyword evidence="2" id="KW-1185">Reference proteome</keyword>
<dbReference type="OrthoDB" id="3145912at2759"/>
<dbReference type="EMBL" id="MU151379">
    <property type="protein sequence ID" value="KAF9444403.1"/>
    <property type="molecule type" value="Genomic_DNA"/>
</dbReference>
<comment type="caution">
    <text evidence="1">The sequence shown here is derived from an EMBL/GenBank/DDBJ whole genome shotgun (WGS) entry which is preliminary data.</text>
</comment>
<evidence type="ECO:0000313" key="1">
    <source>
        <dbReference type="EMBL" id="KAF9444403.1"/>
    </source>
</evidence>
<accession>A0A9P5X4L9</accession>
<gene>
    <name evidence="1" type="ORF">P691DRAFT_807395</name>
</gene>
<sequence length="311" mass="35694">MSPTQLPYDLERTIIEYAAETDQPMALKLMLVSREVKRWIEPILYRHIKLRNSSQTDAFIHTLESLHPESPFFANTIKSISFTHGVTFHQAARILSVCSNITSLLAQIEFSRRVLDITLDDIDDIRRFLAAQSPALRRLSVTLQPFFLCPDPSFRAPILRSLTHLSVLGSSSEHCHRWTWTGFNALDCLTHFAFEIDTSTPLQVIYNLIPRFPALLRICLVIISVKSGKMPLERYLMDNKEVQQMILGKTDGRIVVGTTEEIGPQDMESWAQGMIPVERWDDAIGDRETWDRAESAVSNRKRRYPINIVRN</sequence>
<organism evidence="1 2">
    <name type="scientific">Macrolepiota fuliginosa MF-IS2</name>
    <dbReference type="NCBI Taxonomy" id="1400762"/>
    <lineage>
        <taxon>Eukaryota</taxon>
        <taxon>Fungi</taxon>
        <taxon>Dikarya</taxon>
        <taxon>Basidiomycota</taxon>
        <taxon>Agaricomycotina</taxon>
        <taxon>Agaricomycetes</taxon>
        <taxon>Agaricomycetidae</taxon>
        <taxon>Agaricales</taxon>
        <taxon>Agaricineae</taxon>
        <taxon>Agaricaceae</taxon>
        <taxon>Macrolepiota</taxon>
    </lineage>
</organism>
<proteinExistence type="predicted"/>
<dbReference type="AlphaFoldDB" id="A0A9P5X4L9"/>